<evidence type="ECO:0000256" key="1">
    <source>
        <dbReference type="SAM" id="MobiDB-lite"/>
    </source>
</evidence>
<dbReference type="EMBL" id="CCYD01000041">
    <property type="protein sequence ID" value="CEG35258.1"/>
    <property type="molecule type" value="Genomic_DNA"/>
</dbReference>
<feature type="region of interest" description="Disordered" evidence="1">
    <location>
        <begin position="95"/>
        <end position="115"/>
    </location>
</feature>
<accession>A0A0P1A4A7</accession>
<proteinExistence type="predicted"/>
<protein>
    <submittedName>
        <fullName evidence="2">Uncharacterized protein</fullName>
    </submittedName>
</protein>
<dbReference type="OMA" id="GENEMDM"/>
<evidence type="ECO:0000313" key="3">
    <source>
        <dbReference type="Proteomes" id="UP000054928"/>
    </source>
</evidence>
<dbReference type="AlphaFoldDB" id="A0A0P1A4A7"/>
<evidence type="ECO:0000313" key="2">
    <source>
        <dbReference type="EMBL" id="CEG35258.1"/>
    </source>
</evidence>
<keyword evidence="3" id="KW-1185">Reference proteome</keyword>
<name>A0A0P1A4A7_PLAHL</name>
<dbReference type="RefSeq" id="XP_024571627.1">
    <property type="nucleotide sequence ID" value="XM_024722181.1"/>
</dbReference>
<organism evidence="2 3">
    <name type="scientific">Plasmopara halstedii</name>
    <name type="common">Downy mildew of sunflower</name>
    <dbReference type="NCBI Taxonomy" id="4781"/>
    <lineage>
        <taxon>Eukaryota</taxon>
        <taxon>Sar</taxon>
        <taxon>Stramenopiles</taxon>
        <taxon>Oomycota</taxon>
        <taxon>Peronosporomycetes</taxon>
        <taxon>Peronosporales</taxon>
        <taxon>Peronosporaceae</taxon>
        <taxon>Plasmopara</taxon>
    </lineage>
</organism>
<reference evidence="3" key="1">
    <citation type="submission" date="2014-09" db="EMBL/GenBank/DDBJ databases">
        <authorList>
            <person name="Sharma Rahul"/>
            <person name="Thines Marco"/>
        </authorList>
    </citation>
    <scope>NUCLEOTIDE SEQUENCE [LARGE SCALE GENOMIC DNA]</scope>
</reference>
<sequence length="235" mass="27648">MNRNTTVLTHEPAAFALPTSLDRSPLYHFAFSDFENCRLNESFTTLEALGLNAPVLALDAADVATLVEPIDRCMHDKPIYSSTDRHDSNVYIDRSTSHRKTQAHRDGPGTTPSMLHRHHFKRTSRKELLELQTKVLDMQTQVDCATTEFQQLAQLVDQFAYQREQEKHEHEAVRRQEQHERERFDEREINMGLDEQQMQLRAQVEHDVKQFEREQQRCMDYQTAQSSPEQEQYRF</sequence>
<dbReference type="OrthoDB" id="163625at2759"/>
<dbReference type="Proteomes" id="UP000054928">
    <property type="component" value="Unassembled WGS sequence"/>
</dbReference>
<dbReference type="GeneID" id="36404441"/>